<evidence type="ECO:0000313" key="2">
    <source>
        <dbReference type="Proteomes" id="UP000178849"/>
    </source>
</evidence>
<comment type="caution">
    <text evidence="1">The sequence shown here is derived from an EMBL/GenBank/DDBJ whole genome shotgun (WGS) entry which is preliminary data.</text>
</comment>
<accession>A0A1G2BK79</accession>
<dbReference type="AlphaFoldDB" id="A0A1G2BK79"/>
<dbReference type="STRING" id="1798550.A2927_01685"/>
<dbReference type="EMBL" id="MHKL01000013">
    <property type="protein sequence ID" value="OGY89594.1"/>
    <property type="molecule type" value="Genomic_DNA"/>
</dbReference>
<reference evidence="1 2" key="1">
    <citation type="journal article" date="2016" name="Nat. Commun.">
        <title>Thousands of microbial genomes shed light on interconnected biogeochemical processes in an aquifer system.</title>
        <authorList>
            <person name="Anantharaman K."/>
            <person name="Brown C.T."/>
            <person name="Hug L.A."/>
            <person name="Sharon I."/>
            <person name="Castelle C.J."/>
            <person name="Probst A.J."/>
            <person name="Thomas B.C."/>
            <person name="Singh A."/>
            <person name="Wilkins M.J."/>
            <person name="Karaoz U."/>
            <person name="Brodie E.L."/>
            <person name="Williams K.H."/>
            <person name="Hubbard S.S."/>
            <person name="Banfield J.F."/>
        </authorList>
    </citation>
    <scope>NUCLEOTIDE SEQUENCE [LARGE SCALE GENOMIC DNA]</scope>
</reference>
<gene>
    <name evidence="1" type="ORF">A2927_01685</name>
</gene>
<protein>
    <submittedName>
        <fullName evidence="1">Uncharacterized protein</fullName>
    </submittedName>
</protein>
<sequence length="120" mass="14538">MWKMDKNDALENIQLLASQSFQERVWIQRIGPTVIDYNEAILMYYSSIPKVEIEALERLKTSFNEEEIRIIMKFHRILNDFIKKNGWDLTHKELMENQEWINVREEAKKVCDYFKVEPLK</sequence>
<name>A0A1G2BK79_9BACT</name>
<organism evidence="1 2">
    <name type="scientific">Candidatus Komeilibacteria bacterium RIFCSPLOWO2_01_FULL_45_10</name>
    <dbReference type="NCBI Taxonomy" id="1798550"/>
    <lineage>
        <taxon>Bacteria</taxon>
        <taxon>Candidatus Komeiliibacteriota</taxon>
    </lineage>
</organism>
<evidence type="ECO:0000313" key="1">
    <source>
        <dbReference type="EMBL" id="OGY89594.1"/>
    </source>
</evidence>
<proteinExistence type="predicted"/>
<dbReference type="Proteomes" id="UP000178849">
    <property type="component" value="Unassembled WGS sequence"/>
</dbReference>